<keyword evidence="2" id="KW-1185">Reference proteome</keyword>
<proteinExistence type="predicted"/>
<dbReference type="Proteomes" id="UP000245626">
    <property type="component" value="Unassembled WGS sequence"/>
</dbReference>
<organism evidence="1 2">
    <name type="scientific">Violaceomyces palustris</name>
    <dbReference type="NCBI Taxonomy" id="1673888"/>
    <lineage>
        <taxon>Eukaryota</taxon>
        <taxon>Fungi</taxon>
        <taxon>Dikarya</taxon>
        <taxon>Basidiomycota</taxon>
        <taxon>Ustilaginomycotina</taxon>
        <taxon>Ustilaginomycetes</taxon>
        <taxon>Violaceomycetales</taxon>
        <taxon>Violaceomycetaceae</taxon>
        <taxon>Violaceomyces</taxon>
    </lineage>
</organism>
<reference evidence="1 2" key="1">
    <citation type="journal article" date="2018" name="Mol. Biol. Evol.">
        <title>Broad Genomic Sampling Reveals a Smut Pathogenic Ancestry of the Fungal Clade Ustilaginomycotina.</title>
        <authorList>
            <person name="Kijpornyongpan T."/>
            <person name="Mondo S.J."/>
            <person name="Barry K."/>
            <person name="Sandor L."/>
            <person name="Lee J."/>
            <person name="Lipzen A."/>
            <person name="Pangilinan J."/>
            <person name="LaButti K."/>
            <person name="Hainaut M."/>
            <person name="Henrissat B."/>
            <person name="Grigoriev I.V."/>
            <person name="Spatafora J.W."/>
            <person name="Aime M.C."/>
        </authorList>
    </citation>
    <scope>NUCLEOTIDE SEQUENCE [LARGE SCALE GENOMIC DNA]</scope>
    <source>
        <strain evidence="1 2">SA 807</strain>
    </source>
</reference>
<name>A0ACD0NRS5_9BASI</name>
<accession>A0ACD0NRS5</accession>
<dbReference type="EMBL" id="KZ820187">
    <property type="protein sequence ID" value="PWN48524.1"/>
    <property type="molecule type" value="Genomic_DNA"/>
</dbReference>
<gene>
    <name evidence="1" type="ORF">IE53DRAFT_192369</name>
</gene>
<evidence type="ECO:0000313" key="2">
    <source>
        <dbReference type="Proteomes" id="UP000245626"/>
    </source>
</evidence>
<protein>
    <submittedName>
        <fullName evidence="1">Uncharacterized protein</fullName>
    </submittedName>
</protein>
<sequence>MDVARLDAAYGPVGTSPPHTILTSMHPHTPSLSPLLRAYIPIRKNRKGRVRGRGEKKTSLSLSPMRIPKIARARLQFVASHPITGSISTADPLSETSLLLHISTSPPPSPLLTFPLSPSPLFSLTPSISISAMLRRRTDQVNSRLVASSSLICRPLSCFPL</sequence>
<evidence type="ECO:0000313" key="1">
    <source>
        <dbReference type="EMBL" id="PWN48524.1"/>
    </source>
</evidence>